<evidence type="ECO:0000256" key="1">
    <source>
        <dbReference type="ARBA" id="ARBA00004571"/>
    </source>
</evidence>
<dbReference type="Gene3D" id="2.170.130.10">
    <property type="entry name" value="TonB-dependent receptor, plug domain"/>
    <property type="match status" value="1"/>
</dbReference>
<gene>
    <name evidence="9" type="ORF">LV89_01562</name>
</gene>
<keyword evidence="4 7" id="KW-0812">Transmembrane</keyword>
<protein>
    <submittedName>
        <fullName evidence="9">TonB-linked SusC/RagA family outer membrane protein</fullName>
    </submittedName>
</protein>
<dbReference type="Gene3D" id="3.55.50.30">
    <property type="match status" value="1"/>
</dbReference>
<accession>A0A316EWW4</accession>
<dbReference type="InterPro" id="IPR036942">
    <property type="entry name" value="Beta-barrel_TonB_sf"/>
</dbReference>
<dbReference type="AlphaFoldDB" id="A0A316EWW4"/>
<evidence type="ECO:0000256" key="5">
    <source>
        <dbReference type="ARBA" id="ARBA00023136"/>
    </source>
</evidence>
<dbReference type="Pfam" id="PF07660">
    <property type="entry name" value="STN"/>
    <property type="match status" value="1"/>
</dbReference>
<dbReference type="Pfam" id="PF07715">
    <property type="entry name" value="Plug"/>
    <property type="match status" value="1"/>
</dbReference>
<dbReference type="InterPro" id="IPR023996">
    <property type="entry name" value="TonB-dep_OMP_SusC/RagA"/>
</dbReference>
<evidence type="ECO:0000256" key="6">
    <source>
        <dbReference type="ARBA" id="ARBA00023237"/>
    </source>
</evidence>
<dbReference type="InterPro" id="IPR037066">
    <property type="entry name" value="Plug_dom_sf"/>
</dbReference>
<keyword evidence="5 7" id="KW-0472">Membrane</keyword>
<dbReference type="InterPro" id="IPR023997">
    <property type="entry name" value="TonB-dep_OMP_SusC/RagA_CS"/>
</dbReference>
<keyword evidence="3 7" id="KW-1134">Transmembrane beta strand</keyword>
<keyword evidence="10" id="KW-1185">Reference proteome</keyword>
<comment type="subcellular location">
    <subcellularLocation>
        <location evidence="1 7">Cell outer membrane</location>
        <topology evidence="1 7">Multi-pass membrane protein</topology>
    </subcellularLocation>
</comment>
<evidence type="ECO:0000256" key="4">
    <source>
        <dbReference type="ARBA" id="ARBA00022692"/>
    </source>
</evidence>
<dbReference type="InterPro" id="IPR039426">
    <property type="entry name" value="TonB-dep_rcpt-like"/>
</dbReference>
<evidence type="ECO:0000256" key="2">
    <source>
        <dbReference type="ARBA" id="ARBA00022448"/>
    </source>
</evidence>
<dbReference type="EMBL" id="QGGO01000006">
    <property type="protein sequence ID" value="PWK27671.1"/>
    <property type="molecule type" value="Genomic_DNA"/>
</dbReference>
<dbReference type="GO" id="GO:0009279">
    <property type="term" value="C:cell outer membrane"/>
    <property type="evidence" value="ECO:0007669"/>
    <property type="project" value="UniProtKB-SubCell"/>
</dbReference>
<dbReference type="NCBIfam" id="TIGR04057">
    <property type="entry name" value="SusC_RagA_signa"/>
    <property type="match status" value="1"/>
</dbReference>
<evidence type="ECO:0000313" key="10">
    <source>
        <dbReference type="Proteomes" id="UP000245489"/>
    </source>
</evidence>
<dbReference type="InterPro" id="IPR008969">
    <property type="entry name" value="CarboxyPept-like_regulatory"/>
</dbReference>
<reference evidence="9 10" key="1">
    <citation type="submission" date="2018-05" db="EMBL/GenBank/DDBJ databases">
        <title>Genomic Encyclopedia of Archaeal and Bacterial Type Strains, Phase II (KMG-II): from individual species to whole genera.</title>
        <authorList>
            <person name="Goeker M."/>
        </authorList>
    </citation>
    <scope>NUCLEOTIDE SEQUENCE [LARGE SCALE GENOMIC DNA]</scope>
    <source>
        <strain evidence="9 10">DSM 22214</strain>
    </source>
</reference>
<evidence type="ECO:0000256" key="3">
    <source>
        <dbReference type="ARBA" id="ARBA00022452"/>
    </source>
</evidence>
<sequence length="1099" mass="121197">MKKNQQNYHFVWQIMKLTFYQLCLIIACMNLSLALPMKGQEVLGQTLSLKITNQSIKEVLHTIEKNTDVRFVYSSRVIDSERKISISFNNVTLGQVLHKLLTPLQVNYEVAGKQIVLASQNQNAENSQVEEQVNAPVDVTVAGKVYDENNKPLPGVNIAIKGTRNGTTTNADGSYKIAVPDKNAILVFSFVGYAPVEKQVGVQTTLNVQLNVANSSLEEVVVIGYGAVKKKDLTGAVVQLKSEQLKEVPTANVLEAAQGKIAGADITRSSGQAGARVNINIRGNRSIGGSNSPLIIVDGIQYNNLEDINANDIETMDVLKDASSIAIYGSRGANGVILITTKKGKSGKTDVSFNTYSGVSQVSMYPRAMNMTEYRDLKREAWRAAGLWKSSTDDATIFANVAEYQALQNGEWTDFQKELIHNGFQQNYQIGVRTGTERLKSYISLDYFNEKGILKLDDIKRYTGRLNVDYTLNDWMKIGLQSQITYYDQSVRRDPLNQANKISPLGLLYDANGNFNFLMIDGQTGNPLSDEQPNVFNNTIATTRSITNGYLEFTPLKGLTIRSLFGANLSASRNGLFQSPKSLDRGLTGKSLATYSENNSSSINWENVITYQKAIGLHNFTLTGVGSYLSGASDNVSASGVNQLLPSQLYYALGNATEEIKINSGYSKSTLLSYAARLNYAFNGKYLLTVTARQDGSSKLAEGNKWTFFPSVAFAWRAVEEDFMKNIPQISDLKLRLSYGIAGNDPSGPYATQSSLTRIAFGYDDVVAPAYTFSRNVGNAELGWELSETKNLGLDFGILEGRISGSVDYYDTKTTNLLLDRGLPPTSGVTTVKQNIGKTRNQGIEVTIGTTNIRTKNFSWNSNITFTKNNEEIVELVTGGNDIGNGWFIGQPINVFYDYQKTGIWQTSEADVASKILPIQTPGEIKVMDQNGDSKIDAINDRVILGNPRPKWSGGLDNTFKFKNFDLNVFIYARMGQMINADRYARFDAQGAGNSTAGIDYWTPENPTNAYPRPNKNGGLKYTSTLGYQDGSFARIRNITLGYNIPATILRSKTIKNIKVYVTGKNLFTFSKLDYDPERGGSENFPMTKLFVFGLNVNL</sequence>
<dbReference type="InterPro" id="IPR011662">
    <property type="entry name" value="Secretin/TonB_short_N"/>
</dbReference>
<dbReference type="InterPro" id="IPR012910">
    <property type="entry name" value="Plug_dom"/>
</dbReference>
<dbReference type="Proteomes" id="UP000245489">
    <property type="component" value="Unassembled WGS sequence"/>
</dbReference>
<evidence type="ECO:0000256" key="7">
    <source>
        <dbReference type="PROSITE-ProRule" id="PRU01360"/>
    </source>
</evidence>
<dbReference type="FunFam" id="2.170.130.10:FF:000008">
    <property type="entry name" value="SusC/RagA family TonB-linked outer membrane protein"/>
    <property type="match status" value="1"/>
</dbReference>
<dbReference type="Pfam" id="PF13715">
    <property type="entry name" value="CarbopepD_reg_2"/>
    <property type="match status" value="1"/>
</dbReference>
<comment type="caution">
    <text evidence="9">The sequence shown here is derived from an EMBL/GenBank/DDBJ whole genome shotgun (WGS) entry which is preliminary data.</text>
</comment>
<dbReference type="SUPFAM" id="SSF56935">
    <property type="entry name" value="Porins"/>
    <property type="match status" value="1"/>
</dbReference>
<dbReference type="RefSeq" id="WP_109742311.1">
    <property type="nucleotide sequence ID" value="NZ_QGGO01000006.1"/>
</dbReference>
<dbReference type="SUPFAM" id="SSF49464">
    <property type="entry name" value="Carboxypeptidase regulatory domain-like"/>
    <property type="match status" value="1"/>
</dbReference>
<evidence type="ECO:0000313" key="9">
    <source>
        <dbReference type="EMBL" id="PWK27671.1"/>
    </source>
</evidence>
<keyword evidence="2 7" id="KW-0813">Transport</keyword>
<proteinExistence type="inferred from homology"/>
<comment type="similarity">
    <text evidence="7">Belongs to the TonB-dependent receptor family.</text>
</comment>
<organism evidence="9 10">
    <name type="scientific">Arcicella aurantiaca</name>
    <dbReference type="NCBI Taxonomy" id="591202"/>
    <lineage>
        <taxon>Bacteria</taxon>
        <taxon>Pseudomonadati</taxon>
        <taxon>Bacteroidota</taxon>
        <taxon>Cytophagia</taxon>
        <taxon>Cytophagales</taxon>
        <taxon>Flectobacillaceae</taxon>
        <taxon>Arcicella</taxon>
    </lineage>
</organism>
<name>A0A316EWW4_9BACT</name>
<dbReference type="PROSITE" id="PS52016">
    <property type="entry name" value="TONB_DEPENDENT_REC_3"/>
    <property type="match status" value="1"/>
</dbReference>
<feature type="domain" description="Secretin/TonB short N-terminal" evidence="8">
    <location>
        <begin position="69"/>
        <end position="120"/>
    </location>
</feature>
<dbReference type="OrthoDB" id="9768177at2"/>
<dbReference type="Gene3D" id="2.40.170.20">
    <property type="entry name" value="TonB-dependent receptor, beta-barrel domain"/>
    <property type="match status" value="1"/>
</dbReference>
<dbReference type="SMART" id="SM00965">
    <property type="entry name" value="STN"/>
    <property type="match status" value="1"/>
</dbReference>
<dbReference type="PROSITE" id="PS51257">
    <property type="entry name" value="PROKAR_LIPOPROTEIN"/>
    <property type="match status" value="1"/>
</dbReference>
<dbReference type="NCBIfam" id="TIGR04056">
    <property type="entry name" value="OMP_RagA_SusC"/>
    <property type="match status" value="1"/>
</dbReference>
<evidence type="ECO:0000259" key="8">
    <source>
        <dbReference type="SMART" id="SM00965"/>
    </source>
</evidence>
<dbReference type="Gene3D" id="2.60.40.1120">
    <property type="entry name" value="Carboxypeptidase-like, regulatory domain"/>
    <property type="match status" value="1"/>
</dbReference>
<keyword evidence="6 7" id="KW-0998">Cell outer membrane</keyword>